<accession>A0A3P8KFU2</accession>
<name>A0A3P8KFU2_9TREM</name>
<organism evidence="1 2">
    <name type="scientific">Echinostoma caproni</name>
    <dbReference type="NCBI Taxonomy" id="27848"/>
    <lineage>
        <taxon>Eukaryota</taxon>
        <taxon>Metazoa</taxon>
        <taxon>Spiralia</taxon>
        <taxon>Lophotrochozoa</taxon>
        <taxon>Platyhelminthes</taxon>
        <taxon>Trematoda</taxon>
        <taxon>Digenea</taxon>
        <taxon>Plagiorchiida</taxon>
        <taxon>Echinostomata</taxon>
        <taxon>Echinostomatoidea</taxon>
        <taxon>Echinostomatidae</taxon>
        <taxon>Echinostoma</taxon>
    </lineage>
</organism>
<gene>
    <name evidence="1" type="ORF">ECPE_LOCUS6915</name>
</gene>
<reference evidence="1 2" key="1">
    <citation type="submission" date="2018-11" db="EMBL/GenBank/DDBJ databases">
        <authorList>
            <consortium name="Pathogen Informatics"/>
        </authorList>
    </citation>
    <scope>NUCLEOTIDE SEQUENCE [LARGE SCALE GENOMIC DNA]</scope>
    <source>
        <strain evidence="1 2">Egypt</strain>
    </source>
</reference>
<dbReference type="AlphaFoldDB" id="A0A3P8KFU2"/>
<protein>
    <submittedName>
        <fullName evidence="1">Uncharacterized protein</fullName>
    </submittedName>
</protein>
<keyword evidence="2" id="KW-1185">Reference proteome</keyword>
<sequence>MYEKWNVILVAVRCSELEKSKMIINPIEKNCTVNPSKMRAIVIARDYSDALQ</sequence>
<proteinExistence type="predicted"/>
<dbReference type="EMBL" id="UZAN01043961">
    <property type="protein sequence ID" value="VDP79683.1"/>
    <property type="molecule type" value="Genomic_DNA"/>
</dbReference>
<dbReference type="Proteomes" id="UP000272942">
    <property type="component" value="Unassembled WGS sequence"/>
</dbReference>
<evidence type="ECO:0000313" key="2">
    <source>
        <dbReference type="Proteomes" id="UP000272942"/>
    </source>
</evidence>
<evidence type="ECO:0000313" key="1">
    <source>
        <dbReference type="EMBL" id="VDP79683.1"/>
    </source>
</evidence>